<reference evidence="1 2" key="1">
    <citation type="submission" date="2016-10" db="EMBL/GenBank/DDBJ databases">
        <title>The Draft Genome Sequence of the Potato Rhizosphere Bacteria Ochrobactrum sp. IPA7.2.</title>
        <authorList>
            <person name="Gogoleva N.E."/>
            <person name="Khlopko Y.A."/>
            <person name="Burygin G.L."/>
            <person name="Plotnikov A.O."/>
        </authorList>
    </citation>
    <scope>NUCLEOTIDE SEQUENCE [LARGE SCALE GENOMIC DNA]</scope>
    <source>
        <strain evidence="1 2">IPA7.2</strain>
    </source>
</reference>
<protein>
    <submittedName>
        <fullName evidence="1">Uncharacterized protein</fullName>
    </submittedName>
</protein>
<keyword evidence="2" id="KW-1185">Reference proteome</keyword>
<dbReference type="AlphaFoldDB" id="A0A1J6HB59"/>
<dbReference type="EMBL" id="MOEC01000057">
    <property type="protein sequence ID" value="OIS90349.1"/>
    <property type="molecule type" value="Genomic_DNA"/>
</dbReference>
<dbReference type="Proteomes" id="UP000182985">
    <property type="component" value="Unassembled WGS sequence"/>
</dbReference>
<sequence length="84" mass="9888">MTSSEQNHGKRGQDDVLAGEYVLGVLSNEKRRQVEQRMLHDKEFALLERFRFSLNRMRFPNQFCSDSLMLAGWRPALDDRTDIE</sequence>
<evidence type="ECO:0000313" key="1">
    <source>
        <dbReference type="EMBL" id="OIS90349.1"/>
    </source>
</evidence>
<proteinExistence type="predicted"/>
<evidence type="ECO:0000313" key="2">
    <source>
        <dbReference type="Proteomes" id="UP000182985"/>
    </source>
</evidence>
<gene>
    <name evidence="1" type="ORF">BLA27_27280</name>
</gene>
<comment type="caution">
    <text evidence="1">The sequence shown here is derived from an EMBL/GenBank/DDBJ whole genome shotgun (WGS) entry which is preliminary data.</text>
</comment>
<name>A0A1J6HB59_9HYPH</name>
<accession>A0A1J6HB59</accession>
<organism evidence="1 2">
    <name type="scientific">Brucella cytisi</name>
    <dbReference type="NCBI Taxonomy" id="407152"/>
    <lineage>
        <taxon>Bacteria</taxon>
        <taxon>Pseudomonadati</taxon>
        <taxon>Pseudomonadota</taxon>
        <taxon>Alphaproteobacteria</taxon>
        <taxon>Hyphomicrobiales</taxon>
        <taxon>Brucellaceae</taxon>
        <taxon>Brucella/Ochrobactrum group</taxon>
        <taxon>Brucella</taxon>
    </lineage>
</organism>